<dbReference type="RefSeq" id="WP_119796863.1">
    <property type="nucleotide sequence ID" value="NZ_QYZD01000081.1"/>
</dbReference>
<dbReference type="InterPro" id="IPR010982">
    <property type="entry name" value="Lambda_DNA-bd_dom_sf"/>
</dbReference>
<dbReference type="Proteomes" id="UP000266177">
    <property type="component" value="Unassembled WGS sequence"/>
</dbReference>
<name>A0A3A3G9L0_PANTH</name>
<dbReference type="GO" id="GO:0003677">
    <property type="term" value="F:DNA binding"/>
    <property type="evidence" value="ECO:0007669"/>
    <property type="project" value="InterPro"/>
</dbReference>
<organism evidence="2 3">
    <name type="scientific">Paenibacillus thiaminolyticus</name>
    <name type="common">Bacillus thiaminolyticus</name>
    <dbReference type="NCBI Taxonomy" id="49283"/>
    <lineage>
        <taxon>Bacteria</taxon>
        <taxon>Bacillati</taxon>
        <taxon>Bacillota</taxon>
        <taxon>Bacilli</taxon>
        <taxon>Bacillales</taxon>
        <taxon>Paenibacillaceae</taxon>
        <taxon>Paenibacillus</taxon>
    </lineage>
</organism>
<evidence type="ECO:0000313" key="2">
    <source>
        <dbReference type="EMBL" id="RJG15197.1"/>
    </source>
</evidence>
<protein>
    <submittedName>
        <fullName evidence="2">XRE family transcriptional regulator</fullName>
    </submittedName>
</protein>
<feature type="domain" description="HTH cro/C1-type" evidence="1">
    <location>
        <begin position="1"/>
        <end position="27"/>
    </location>
</feature>
<dbReference type="PROSITE" id="PS50943">
    <property type="entry name" value="HTH_CROC1"/>
    <property type="match status" value="1"/>
</dbReference>
<sequence length="78" mass="9172">MERGERNISLETLQKIINALKVSPEELFRNYGDSDLSHEFIEIMDRIQSKLCNRDIKEVRAIEKIVDTLIDTMDSFKE</sequence>
<reference evidence="2 3" key="1">
    <citation type="submission" date="2018-09" db="EMBL/GenBank/DDBJ databases">
        <title>Paenibacillus SK2017-BO5.</title>
        <authorList>
            <person name="Piskunova J.V."/>
            <person name="Dubiley S.A."/>
            <person name="Severinov K.V."/>
        </authorList>
    </citation>
    <scope>NUCLEOTIDE SEQUENCE [LARGE SCALE GENOMIC DNA]</scope>
    <source>
        <strain evidence="2 3">BO5</strain>
    </source>
</reference>
<dbReference type="Pfam" id="PF01381">
    <property type="entry name" value="HTH_3"/>
    <property type="match status" value="1"/>
</dbReference>
<gene>
    <name evidence="2" type="ORF">DQX05_29870</name>
</gene>
<dbReference type="EMBL" id="QYZD01000081">
    <property type="protein sequence ID" value="RJG15197.1"/>
    <property type="molecule type" value="Genomic_DNA"/>
</dbReference>
<dbReference type="Gene3D" id="1.10.260.40">
    <property type="entry name" value="lambda repressor-like DNA-binding domains"/>
    <property type="match status" value="1"/>
</dbReference>
<dbReference type="OrthoDB" id="9814553at2"/>
<dbReference type="AlphaFoldDB" id="A0A3A3G9L0"/>
<evidence type="ECO:0000313" key="3">
    <source>
        <dbReference type="Proteomes" id="UP000266177"/>
    </source>
</evidence>
<comment type="caution">
    <text evidence="2">The sequence shown here is derived from an EMBL/GenBank/DDBJ whole genome shotgun (WGS) entry which is preliminary data.</text>
</comment>
<evidence type="ECO:0000259" key="1">
    <source>
        <dbReference type="PROSITE" id="PS50943"/>
    </source>
</evidence>
<dbReference type="SUPFAM" id="SSF47413">
    <property type="entry name" value="lambda repressor-like DNA-binding domains"/>
    <property type="match status" value="1"/>
</dbReference>
<proteinExistence type="predicted"/>
<accession>A0A3A3G9L0</accession>
<dbReference type="InterPro" id="IPR001387">
    <property type="entry name" value="Cro/C1-type_HTH"/>
</dbReference>